<proteinExistence type="predicted"/>
<organismHost>
    <name type="scientific">Macaca</name>
    <name type="common">macaques</name>
    <dbReference type="NCBI Taxonomy" id="9539"/>
</organismHost>
<keyword evidence="1" id="KW-0472">Membrane</keyword>
<accession>G8XT70</accession>
<keyword evidence="1" id="KW-0812">Transmembrane</keyword>
<dbReference type="KEGG" id="vg:25026416"/>
<evidence type="ECO:0000313" key="2">
    <source>
        <dbReference type="EMBL" id="AEV80362.1"/>
    </source>
</evidence>
<dbReference type="RefSeq" id="YP_004935974.1">
    <property type="nucleotide sequence ID" value="NC_012783.2"/>
</dbReference>
<keyword evidence="3" id="KW-1185">Reference proteome</keyword>
<protein>
    <submittedName>
        <fullName evidence="2">Protein O6</fullName>
    </submittedName>
</protein>
<reference evidence="2 3" key="1">
    <citation type="submission" date="2011-12" db="EMBL/GenBank/DDBJ databases">
        <title>Comparative genomics of primate cytomegaloviruses.</title>
        <authorList>
            <person name="Davison A.J."/>
            <person name="Holton M."/>
            <person name="Dolan A."/>
            <person name="Dargan D.J."/>
            <person name="Gatherer D."/>
            <person name="Hayward G.S."/>
        </authorList>
    </citation>
    <scope>NUCLEOTIDE SEQUENCE [LARGE SCALE GENOMIC DNA]</scope>
    <source>
        <strain evidence="2">2715</strain>
    </source>
</reference>
<evidence type="ECO:0000313" key="3">
    <source>
        <dbReference type="Proteomes" id="UP000116555"/>
    </source>
</evidence>
<name>G8XT70_SCMVC</name>
<dbReference type="GeneID" id="25026416"/>
<feature type="transmembrane region" description="Helical" evidence="1">
    <location>
        <begin position="6"/>
        <end position="34"/>
    </location>
</feature>
<gene>
    <name evidence="2" type="primary">O6</name>
</gene>
<keyword evidence="1" id="KW-1133">Transmembrane helix</keyword>
<organism evidence="2 3">
    <name type="scientific">Simian cytomegalovirus (strain Colburn)</name>
    <dbReference type="NCBI Taxonomy" id="50292"/>
    <lineage>
        <taxon>Viruses</taxon>
        <taxon>Duplodnaviria</taxon>
        <taxon>Heunggongvirae</taxon>
        <taxon>Peploviricota</taxon>
        <taxon>Herviviricetes</taxon>
        <taxon>Herpesvirales</taxon>
        <taxon>Orthoherpesviridae</taxon>
        <taxon>Betaherpesvirinae</taxon>
        <taxon>Cytomegalovirus</taxon>
        <taxon>Cytomegalovirus cercopithecinebeta5</taxon>
    </lineage>
</organism>
<evidence type="ECO:0000256" key="1">
    <source>
        <dbReference type="SAM" id="Phobius"/>
    </source>
</evidence>
<dbReference type="EMBL" id="FJ483968">
    <property type="protein sequence ID" value="AEV80362.1"/>
    <property type="molecule type" value="Genomic_DNA"/>
</dbReference>
<sequence>MNMDVYNIMFVTAHTTAFFIGIVTLILEILYVILYCQELLHCCYCKCCYRHEGSQVPCDSDLIVMTVDPPPSPLNVQARC</sequence>
<dbReference type="Proteomes" id="UP000116555">
    <property type="component" value="Segment"/>
</dbReference>